<proteinExistence type="predicted"/>
<evidence type="ECO:0000259" key="1">
    <source>
        <dbReference type="Pfam" id="PF08308"/>
    </source>
</evidence>
<accession>A0A2A4T5D8</accession>
<dbReference type="Proteomes" id="UP000218113">
    <property type="component" value="Unassembled WGS sequence"/>
</dbReference>
<evidence type="ECO:0000313" key="2">
    <source>
        <dbReference type="EMBL" id="PCI28732.1"/>
    </source>
</evidence>
<evidence type="ECO:0000313" key="3">
    <source>
        <dbReference type="Proteomes" id="UP000218113"/>
    </source>
</evidence>
<dbReference type="InterPro" id="IPR013229">
    <property type="entry name" value="PEGA"/>
</dbReference>
<organism evidence="2 3">
    <name type="scientific">SAR324 cluster bacterium</name>
    <dbReference type="NCBI Taxonomy" id="2024889"/>
    <lineage>
        <taxon>Bacteria</taxon>
        <taxon>Deltaproteobacteria</taxon>
        <taxon>SAR324 cluster</taxon>
    </lineage>
</organism>
<comment type="caution">
    <text evidence="2">The sequence shown here is derived from an EMBL/GenBank/DDBJ whole genome shotgun (WGS) entry which is preliminary data.</text>
</comment>
<protein>
    <recommendedName>
        <fullName evidence="1">PEGA domain-containing protein</fullName>
    </recommendedName>
</protein>
<dbReference type="Pfam" id="PF08308">
    <property type="entry name" value="PEGA"/>
    <property type="match status" value="1"/>
</dbReference>
<feature type="domain" description="PEGA" evidence="1">
    <location>
        <begin position="193"/>
        <end position="261"/>
    </location>
</feature>
<dbReference type="AlphaFoldDB" id="A0A2A4T5D8"/>
<name>A0A2A4T5D8_9DELT</name>
<sequence length="387" mass="42709">MNALWQSSQIQKVLWNLVPVYKTTKLELPMNKVIRAILVGVFFLGGLIPSTYGNEKMKSPQEGECYLLINSTGGFSKAVVHDVVATIVSQFYQPIIEVPLFGIPYDSTVCTYGVSVSRKSEDSTVSVNLIAQNSTKGSSGIAESNQKGFRGLKEAILLAIYTARRDLEGDLCKYYGDLLLSECTGGKRKQNFGTSFIDSQPGGATVYFDGKNVGITPLRAFKTQPGTHRIRVKKEGYQDWTEVFVFDAGQEYSQFVQLQNTENNRYCGSSTPVTCGLRKFTKSCSIRNQYGCVDLAEKVVYAVGVGRRVRSAELRAKASILGLLKKVNMSEHIRLILTEDNKEIMESTYESSVSGRIPMGIVDTVDTVTLPDGKVVVTLKIPMGMIY</sequence>
<dbReference type="EMBL" id="NVSR01000027">
    <property type="protein sequence ID" value="PCI28732.1"/>
    <property type="molecule type" value="Genomic_DNA"/>
</dbReference>
<gene>
    <name evidence="2" type="ORF">COB67_05740</name>
</gene>
<reference evidence="3" key="1">
    <citation type="submission" date="2017-08" db="EMBL/GenBank/DDBJ databases">
        <title>A dynamic microbial community with high functional redundancy inhabits the cold, oxic subseafloor aquifer.</title>
        <authorList>
            <person name="Tully B.J."/>
            <person name="Wheat C.G."/>
            <person name="Glazer B.T."/>
            <person name="Huber J.A."/>
        </authorList>
    </citation>
    <scope>NUCLEOTIDE SEQUENCE [LARGE SCALE GENOMIC DNA]</scope>
</reference>